<evidence type="ECO:0000313" key="4">
    <source>
        <dbReference type="Proteomes" id="UP001274830"/>
    </source>
</evidence>
<dbReference type="Pfam" id="PF00775">
    <property type="entry name" value="Dioxygenase_C"/>
    <property type="match status" value="1"/>
</dbReference>
<evidence type="ECO:0000259" key="2">
    <source>
        <dbReference type="Pfam" id="PF00775"/>
    </source>
</evidence>
<dbReference type="AlphaFoldDB" id="A0AAE0WLF9"/>
<dbReference type="SUPFAM" id="SSF49482">
    <property type="entry name" value="Aromatic compound dioxygenase"/>
    <property type="match status" value="1"/>
</dbReference>
<feature type="domain" description="Intradiol ring-cleavage dioxygenases" evidence="2">
    <location>
        <begin position="89"/>
        <end position="190"/>
    </location>
</feature>
<evidence type="ECO:0000313" key="3">
    <source>
        <dbReference type="EMBL" id="KAK3673876.1"/>
    </source>
</evidence>
<dbReference type="InterPro" id="IPR000627">
    <property type="entry name" value="Intradiol_dOase_C"/>
</dbReference>
<proteinExistence type="predicted"/>
<dbReference type="EMBL" id="JAUTXT010000022">
    <property type="protein sequence ID" value="KAK3673876.1"/>
    <property type="molecule type" value="Genomic_DNA"/>
</dbReference>
<dbReference type="CDD" id="cd03457">
    <property type="entry name" value="intradiol_dioxygenase_like"/>
    <property type="match status" value="1"/>
</dbReference>
<accession>A0AAE0WLF9</accession>
<comment type="caution">
    <text evidence="3">The sequence shown here is derived from an EMBL/GenBank/DDBJ whole genome shotgun (WGS) entry which is preliminary data.</text>
</comment>
<protein>
    <recommendedName>
        <fullName evidence="2">Intradiol ring-cleavage dioxygenases domain-containing protein</fullName>
    </recommendedName>
</protein>
<feature type="compositionally biased region" description="Gly residues" evidence="1">
    <location>
        <begin position="319"/>
        <end position="329"/>
    </location>
</feature>
<dbReference type="InterPro" id="IPR015889">
    <property type="entry name" value="Intradiol_dOase_core"/>
</dbReference>
<feature type="region of interest" description="Disordered" evidence="1">
    <location>
        <begin position="308"/>
        <end position="345"/>
    </location>
</feature>
<dbReference type="PANTHER" id="PTHR34315">
    <property type="match status" value="1"/>
</dbReference>
<organism evidence="3 4">
    <name type="scientific">Recurvomyces mirabilis</name>
    <dbReference type="NCBI Taxonomy" id="574656"/>
    <lineage>
        <taxon>Eukaryota</taxon>
        <taxon>Fungi</taxon>
        <taxon>Dikarya</taxon>
        <taxon>Ascomycota</taxon>
        <taxon>Pezizomycotina</taxon>
        <taxon>Dothideomycetes</taxon>
        <taxon>Dothideomycetidae</taxon>
        <taxon>Mycosphaerellales</taxon>
        <taxon>Teratosphaeriaceae</taxon>
        <taxon>Recurvomyces</taxon>
    </lineage>
</organism>
<reference evidence="3" key="1">
    <citation type="submission" date="2023-07" db="EMBL/GenBank/DDBJ databases">
        <title>Black Yeasts Isolated from many extreme environments.</title>
        <authorList>
            <person name="Coleine C."/>
            <person name="Stajich J.E."/>
            <person name="Selbmann L."/>
        </authorList>
    </citation>
    <scope>NUCLEOTIDE SEQUENCE</scope>
    <source>
        <strain evidence="3">CCFEE 5485</strain>
    </source>
</reference>
<name>A0AAE0WLF9_9PEZI</name>
<sequence length="345" mass="36791">MKREPNSVRSCAPQLKRRGHLTDALTRRLQLARHARTKRNLDSNALFRRGFAAYNFTHQSGSDVTLESDETALFSDNSSCVLQPEVTQGPYYVDGELIRSDLTEDEDGVPLYLDIQLVDTATCEPVPAVFMDFWHCNATGVYSGVSASSNGNSNDTSNISATFLRGNQQTDINGVAQFETIFPGHYTGRAPHIHVLSHNTNSTIIRTNGTLLGSNSTTSASHVGQIFFDQDLISQVKATAPYNTNTQDLTTNADDSILSSEAANMDPFVEYVWLGDSPSDGIMAWISIGIDPTTDDEVTSAATIYADGEVANTDSSMNGGSGGDGGGPSANGTTSGSMPSGSPPS</sequence>
<dbReference type="GO" id="GO:0016702">
    <property type="term" value="F:oxidoreductase activity, acting on single donors with incorporation of molecular oxygen, incorporation of two atoms of oxygen"/>
    <property type="evidence" value="ECO:0007669"/>
    <property type="project" value="InterPro"/>
</dbReference>
<feature type="compositionally biased region" description="Low complexity" evidence="1">
    <location>
        <begin position="330"/>
        <end position="345"/>
    </location>
</feature>
<dbReference type="Proteomes" id="UP001274830">
    <property type="component" value="Unassembled WGS sequence"/>
</dbReference>
<gene>
    <name evidence="3" type="ORF">LTR78_006078</name>
</gene>
<keyword evidence="4" id="KW-1185">Reference proteome</keyword>
<dbReference type="PANTHER" id="PTHR34315:SF1">
    <property type="entry name" value="INTRADIOL RING-CLEAVAGE DIOXYGENASES DOMAIN-CONTAINING PROTEIN-RELATED"/>
    <property type="match status" value="1"/>
</dbReference>
<dbReference type="Gene3D" id="2.60.130.10">
    <property type="entry name" value="Aromatic compound dioxygenase"/>
    <property type="match status" value="1"/>
</dbReference>
<dbReference type="GO" id="GO:0008199">
    <property type="term" value="F:ferric iron binding"/>
    <property type="evidence" value="ECO:0007669"/>
    <property type="project" value="InterPro"/>
</dbReference>
<evidence type="ECO:0000256" key="1">
    <source>
        <dbReference type="SAM" id="MobiDB-lite"/>
    </source>
</evidence>